<dbReference type="SMART" id="SM00279">
    <property type="entry name" value="HhH2"/>
    <property type="match status" value="1"/>
</dbReference>
<dbReference type="InterPro" id="IPR043502">
    <property type="entry name" value="DNA/RNA_pol_sf"/>
</dbReference>
<comment type="catalytic activity">
    <reaction evidence="10">
        <text>DNA(n) + a 2'-deoxyribonucleoside 5'-triphosphate = DNA(n+1) + diphosphate</text>
        <dbReference type="Rhea" id="RHEA:22508"/>
        <dbReference type="Rhea" id="RHEA-COMP:17339"/>
        <dbReference type="Rhea" id="RHEA-COMP:17340"/>
        <dbReference type="ChEBI" id="CHEBI:33019"/>
        <dbReference type="ChEBI" id="CHEBI:61560"/>
        <dbReference type="ChEBI" id="CHEBI:173112"/>
        <dbReference type="EC" id="2.7.7.7"/>
    </reaction>
</comment>
<dbReference type="EMBL" id="MFLZ01000020">
    <property type="protein sequence ID" value="OGG79729.1"/>
    <property type="molecule type" value="Genomic_DNA"/>
</dbReference>
<dbReference type="InterPro" id="IPR020046">
    <property type="entry name" value="5-3_exonucl_a-hlix_arch_N"/>
</dbReference>
<evidence type="ECO:0000313" key="15">
    <source>
        <dbReference type="Proteomes" id="UP000177372"/>
    </source>
</evidence>
<dbReference type="PROSITE" id="PS00447">
    <property type="entry name" value="DNA_POLYMERASE_A"/>
    <property type="match status" value="1"/>
</dbReference>
<dbReference type="GO" id="GO:0006302">
    <property type="term" value="P:double-strand break repair"/>
    <property type="evidence" value="ECO:0007669"/>
    <property type="project" value="TreeGrafter"/>
</dbReference>
<dbReference type="InterPro" id="IPR020045">
    <property type="entry name" value="DNA_polI_H3TH"/>
</dbReference>
<name>A0A1F6F1J2_9BACT</name>
<dbReference type="Proteomes" id="UP000177372">
    <property type="component" value="Unassembled WGS sequence"/>
</dbReference>
<dbReference type="CDD" id="cd09859">
    <property type="entry name" value="PIN_53EXO"/>
    <property type="match status" value="1"/>
</dbReference>
<evidence type="ECO:0000256" key="1">
    <source>
        <dbReference type="ARBA" id="ARBA00007705"/>
    </source>
</evidence>
<evidence type="ECO:0000256" key="10">
    <source>
        <dbReference type="ARBA" id="ARBA00049244"/>
    </source>
</evidence>
<dbReference type="FunFam" id="1.10.150.20:FF:000002">
    <property type="entry name" value="DNA polymerase I"/>
    <property type="match status" value="1"/>
</dbReference>
<feature type="region of interest" description="Disordered" evidence="11">
    <location>
        <begin position="308"/>
        <end position="330"/>
    </location>
</feature>
<dbReference type="Pfam" id="PF00476">
    <property type="entry name" value="DNA_pol_A"/>
    <property type="match status" value="1"/>
</dbReference>
<dbReference type="FunFam" id="1.20.1060.10:FF:000001">
    <property type="entry name" value="DNA polymerase I"/>
    <property type="match status" value="1"/>
</dbReference>
<dbReference type="Gene3D" id="3.30.70.370">
    <property type="match status" value="1"/>
</dbReference>
<evidence type="ECO:0000256" key="6">
    <source>
        <dbReference type="ARBA" id="ARBA00022763"/>
    </source>
</evidence>
<comment type="caution">
    <text evidence="14">The sequence shown here is derived from an EMBL/GenBank/DDBJ whole genome shotgun (WGS) entry which is preliminary data.</text>
</comment>
<gene>
    <name evidence="14" type="ORF">A3A39_04345</name>
</gene>
<dbReference type="SUPFAM" id="SSF56672">
    <property type="entry name" value="DNA/RNA polymerases"/>
    <property type="match status" value="1"/>
</dbReference>
<evidence type="ECO:0000256" key="4">
    <source>
        <dbReference type="ARBA" id="ARBA00022695"/>
    </source>
</evidence>
<evidence type="ECO:0000256" key="9">
    <source>
        <dbReference type="ARBA" id="ARBA00023204"/>
    </source>
</evidence>
<dbReference type="GO" id="GO:0003887">
    <property type="term" value="F:DNA-directed DNA polymerase activity"/>
    <property type="evidence" value="ECO:0007669"/>
    <property type="project" value="UniProtKB-KW"/>
</dbReference>
<dbReference type="GO" id="GO:0003677">
    <property type="term" value="F:DNA binding"/>
    <property type="evidence" value="ECO:0007669"/>
    <property type="project" value="UniProtKB-KW"/>
</dbReference>
<dbReference type="STRING" id="1798512.A3A39_04345"/>
<organism evidence="14 15">
    <name type="scientific">Candidatus Kaiserbacteria bacterium RIFCSPLOWO2_01_FULL_54_13</name>
    <dbReference type="NCBI Taxonomy" id="1798512"/>
    <lineage>
        <taxon>Bacteria</taxon>
        <taxon>Candidatus Kaiseribacteriota</taxon>
    </lineage>
</organism>
<keyword evidence="9" id="KW-0234">DNA repair</keyword>
<evidence type="ECO:0000259" key="13">
    <source>
        <dbReference type="SMART" id="SM00482"/>
    </source>
</evidence>
<dbReference type="Gene3D" id="1.10.150.20">
    <property type="entry name" value="5' to 3' exonuclease, C-terminal subdomain"/>
    <property type="match status" value="2"/>
</dbReference>
<dbReference type="PRINTS" id="PR00868">
    <property type="entry name" value="DNAPOLI"/>
</dbReference>
<dbReference type="InterPro" id="IPR002298">
    <property type="entry name" value="DNA_polymerase_A"/>
</dbReference>
<reference evidence="14 15" key="1">
    <citation type="journal article" date="2016" name="Nat. Commun.">
        <title>Thousands of microbial genomes shed light on interconnected biogeochemical processes in an aquifer system.</title>
        <authorList>
            <person name="Anantharaman K."/>
            <person name="Brown C.T."/>
            <person name="Hug L.A."/>
            <person name="Sharon I."/>
            <person name="Castelle C.J."/>
            <person name="Probst A.J."/>
            <person name="Thomas B.C."/>
            <person name="Singh A."/>
            <person name="Wilkins M.J."/>
            <person name="Karaoz U."/>
            <person name="Brodie E.L."/>
            <person name="Williams K.H."/>
            <person name="Hubbard S.S."/>
            <person name="Banfield J.F."/>
        </authorList>
    </citation>
    <scope>NUCLEOTIDE SEQUENCE [LARGE SCALE GENOMIC DNA]</scope>
</reference>
<evidence type="ECO:0000256" key="11">
    <source>
        <dbReference type="SAM" id="MobiDB-lite"/>
    </source>
</evidence>
<dbReference type="SUPFAM" id="SSF47807">
    <property type="entry name" value="5' to 3' exonuclease, C-terminal subdomain"/>
    <property type="match status" value="1"/>
</dbReference>
<dbReference type="CDD" id="cd08637">
    <property type="entry name" value="DNA_pol_A_pol_I_C"/>
    <property type="match status" value="1"/>
</dbReference>
<dbReference type="GO" id="GO:0006261">
    <property type="term" value="P:DNA-templated DNA replication"/>
    <property type="evidence" value="ECO:0007669"/>
    <property type="project" value="InterPro"/>
</dbReference>
<comment type="similarity">
    <text evidence="1">Belongs to the DNA polymerase type-A family.</text>
</comment>
<keyword evidence="3" id="KW-0808">Transferase</keyword>
<dbReference type="FunFam" id="1.10.150.20:FF:000003">
    <property type="entry name" value="DNA polymerase I"/>
    <property type="match status" value="1"/>
</dbReference>
<sequence>MVKKETKQNKKLRLVILDVHAIIHRAYHAIPDFSSSKGEPTGALYGLISMLLKLIDDLKPDYIVAARDLPGKTQRHELFEAYKATRAKAEPELVAQLEKSPKVFEAFGIPLYEAAGYEADDVVGTIVKEVSGRSDLDVVIASGDLDTLQLVSPRVSVYTLRKGLSDTVLYDEEAVRARFGFDPKHVVDYKALRGDPSDNIPGIKGVGEKTATELIQQFGSIEDMYRAIEESPEILREKGIKARAAEIVREGKASAVFSKSLATIQTNVPLQFELPKRTWHMEDNAADIESLCDELEFRSLKERIRVSNSGGDEASAQGPSLKGLHGRSLGVNESSVDPRALAETSVALWLLHSDTTNPSLGDVLRYANTEDFERAREIIFAKLRETGRLREVFESIERPLIPIVRRMNDTGVRVDTKYLKELSREYGKGLAELSERIFKHAGREFNINSPKQLATVLFDELKIVPVRHKKTSTGARTTREEELAKLSPLHPVVADILAYRELQKLMSTYIEKMPKLLGKDGRLHAEFLQAGTTTGRMASQNPNLQNIPIKSEYGRRIREAFIPEDGYVLAAIDYSQIELRVAAGLSADEKLIEIFKRGGDVHAAVAAEVFGVPPEHVDYEMRRRAKVINFGILYGMGVNALRVALGENISREEAARFLAEYFKNYSGLARYIEHTKADAARRGFTETLFGRRRYFPGLKSALPNIKAQAERMAINAPIQGTQSDIIKLAMVEADALIEKKGWREKARLLLQVHDELVYELEKSSAENMARELRHVMESVVPTEKLSGVPIVAEISLGSNWGEVRKVPT</sequence>
<dbReference type="EC" id="2.7.7.7" evidence="2"/>
<evidence type="ECO:0000256" key="2">
    <source>
        <dbReference type="ARBA" id="ARBA00012417"/>
    </source>
</evidence>
<dbReference type="InterPro" id="IPR008918">
    <property type="entry name" value="HhH2"/>
</dbReference>
<dbReference type="PANTHER" id="PTHR10133">
    <property type="entry name" value="DNA POLYMERASE I"/>
    <property type="match status" value="1"/>
</dbReference>
<dbReference type="SMART" id="SM00475">
    <property type="entry name" value="53EXOc"/>
    <property type="match status" value="1"/>
</dbReference>
<dbReference type="InterPro" id="IPR019760">
    <property type="entry name" value="DNA-dir_DNA_pol_A_CS"/>
</dbReference>
<dbReference type="Gene3D" id="1.20.1060.10">
    <property type="entry name" value="Taq DNA Polymerase, Chain T, domain 4"/>
    <property type="match status" value="1"/>
</dbReference>
<evidence type="ECO:0000313" key="14">
    <source>
        <dbReference type="EMBL" id="OGG79729.1"/>
    </source>
</evidence>
<dbReference type="InterPro" id="IPR036279">
    <property type="entry name" value="5-3_exonuclease_C_sf"/>
</dbReference>
<dbReference type="PANTHER" id="PTHR10133:SF27">
    <property type="entry name" value="DNA POLYMERASE NU"/>
    <property type="match status" value="1"/>
</dbReference>
<dbReference type="CDD" id="cd09898">
    <property type="entry name" value="H3TH_53EXO"/>
    <property type="match status" value="1"/>
</dbReference>
<dbReference type="Gene3D" id="3.40.50.1010">
    <property type="entry name" value="5'-nuclease"/>
    <property type="match status" value="1"/>
</dbReference>
<keyword evidence="6" id="KW-0227">DNA damage</keyword>
<evidence type="ECO:0000256" key="8">
    <source>
        <dbReference type="ARBA" id="ARBA00023125"/>
    </source>
</evidence>
<dbReference type="Pfam" id="PF01367">
    <property type="entry name" value="5_3_exonuc"/>
    <property type="match status" value="1"/>
</dbReference>
<dbReference type="Pfam" id="PF02739">
    <property type="entry name" value="5_3_exonuc_N"/>
    <property type="match status" value="1"/>
</dbReference>
<feature type="domain" description="5'-3' exonuclease" evidence="12">
    <location>
        <begin position="9"/>
        <end position="280"/>
    </location>
</feature>
<evidence type="ECO:0000259" key="12">
    <source>
        <dbReference type="SMART" id="SM00475"/>
    </source>
</evidence>
<proteinExistence type="inferred from homology"/>
<keyword evidence="7" id="KW-0239">DNA-directed DNA polymerase</keyword>
<feature type="domain" description="DNA-directed DNA polymerase family A palm" evidence="13">
    <location>
        <begin position="554"/>
        <end position="764"/>
    </location>
</feature>
<evidence type="ECO:0000256" key="7">
    <source>
        <dbReference type="ARBA" id="ARBA00022932"/>
    </source>
</evidence>
<dbReference type="GO" id="GO:0008409">
    <property type="term" value="F:5'-3' exonuclease activity"/>
    <property type="evidence" value="ECO:0007669"/>
    <property type="project" value="InterPro"/>
</dbReference>
<protein>
    <recommendedName>
        <fullName evidence="2">DNA-directed DNA polymerase</fullName>
        <ecNumber evidence="2">2.7.7.7</ecNumber>
    </recommendedName>
</protein>
<keyword evidence="8" id="KW-0238">DNA-binding</keyword>
<evidence type="ECO:0000256" key="3">
    <source>
        <dbReference type="ARBA" id="ARBA00022679"/>
    </source>
</evidence>
<evidence type="ECO:0000256" key="5">
    <source>
        <dbReference type="ARBA" id="ARBA00022705"/>
    </source>
</evidence>
<dbReference type="InterPro" id="IPR029060">
    <property type="entry name" value="PIN-like_dom_sf"/>
</dbReference>
<keyword evidence="4" id="KW-0548">Nucleotidyltransferase</keyword>
<keyword evidence="5" id="KW-0235">DNA replication</keyword>
<accession>A0A1F6F1J2</accession>
<dbReference type="SUPFAM" id="SSF88723">
    <property type="entry name" value="PIN domain-like"/>
    <property type="match status" value="1"/>
</dbReference>
<dbReference type="InterPro" id="IPR002421">
    <property type="entry name" value="5-3_exonuclease"/>
</dbReference>
<dbReference type="AlphaFoldDB" id="A0A1F6F1J2"/>
<dbReference type="SMART" id="SM00482">
    <property type="entry name" value="POLAc"/>
    <property type="match status" value="1"/>
</dbReference>
<dbReference type="InterPro" id="IPR001098">
    <property type="entry name" value="DNA-dir_DNA_pol_A_palm_dom"/>
</dbReference>